<sequence>MSVLRPVPRIPRRSSISESEDITNAIFREAGLTTATSTPQLDCAQRSEDSGTGGLPCKEKSQNQLDVVEKFFLNSQRPTVALFAISICLVGVMDFLPKTTHDPQTWTEDVDSVSGFYGPGVIISWCLMSMSMLLHLSNLRTRSAPPHGLLHPESAPPQQLTDAICSTSRLLHPESAPPQQLTDAICSTSRLLHPVCSISATYGRNPLHLESAPQQLYGRNTDAVCSTSNLLHLSNLRTQSAPP</sequence>
<dbReference type="EMBL" id="ML978978">
    <property type="protein sequence ID" value="KAF1926323.1"/>
    <property type="molecule type" value="Genomic_DNA"/>
</dbReference>
<accession>A0A6A5RFR9</accession>
<evidence type="ECO:0000313" key="2">
    <source>
        <dbReference type="EMBL" id="KAF1926323.1"/>
    </source>
</evidence>
<keyword evidence="1" id="KW-1133">Transmembrane helix</keyword>
<keyword evidence="1" id="KW-0472">Membrane</keyword>
<dbReference type="OrthoDB" id="5380356at2759"/>
<organism evidence="2 3">
    <name type="scientific">Didymella exigua CBS 183.55</name>
    <dbReference type="NCBI Taxonomy" id="1150837"/>
    <lineage>
        <taxon>Eukaryota</taxon>
        <taxon>Fungi</taxon>
        <taxon>Dikarya</taxon>
        <taxon>Ascomycota</taxon>
        <taxon>Pezizomycotina</taxon>
        <taxon>Dothideomycetes</taxon>
        <taxon>Pleosporomycetidae</taxon>
        <taxon>Pleosporales</taxon>
        <taxon>Pleosporineae</taxon>
        <taxon>Didymellaceae</taxon>
        <taxon>Didymella</taxon>
    </lineage>
</organism>
<feature type="transmembrane region" description="Helical" evidence="1">
    <location>
        <begin position="79"/>
        <end position="96"/>
    </location>
</feature>
<keyword evidence="1" id="KW-0812">Transmembrane</keyword>
<name>A0A6A5RFR9_9PLEO</name>
<protein>
    <submittedName>
        <fullName evidence="2">Uncharacterized protein</fullName>
    </submittedName>
</protein>
<reference evidence="2" key="1">
    <citation type="journal article" date="2020" name="Stud. Mycol.">
        <title>101 Dothideomycetes genomes: a test case for predicting lifestyles and emergence of pathogens.</title>
        <authorList>
            <person name="Haridas S."/>
            <person name="Albert R."/>
            <person name="Binder M."/>
            <person name="Bloem J."/>
            <person name="Labutti K."/>
            <person name="Salamov A."/>
            <person name="Andreopoulos B."/>
            <person name="Baker S."/>
            <person name="Barry K."/>
            <person name="Bills G."/>
            <person name="Bluhm B."/>
            <person name="Cannon C."/>
            <person name="Castanera R."/>
            <person name="Culley D."/>
            <person name="Daum C."/>
            <person name="Ezra D."/>
            <person name="Gonzalez J."/>
            <person name="Henrissat B."/>
            <person name="Kuo A."/>
            <person name="Liang C."/>
            <person name="Lipzen A."/>
            <person name="Lutzoni F."/>
            <person name="Magnuson J."/>
            <person name="Mondo S."/>
            <person name="Nolan M."/>
            <person name="Ohm R."/>
            <person name="Pangilinan J."/>
            <person name="Park H.-J."/>
            <person name="Ramirez L."/>
            <person name="Alfaro M."/>
            <person name="Sun H."/>
            <person name="Tritt A."/>
            <person name="Yoshinaga Y."/>
            <person name="Zwiers L.-H."/>
            <person name="Turgeon B."/>
            <person name="Goodwin S."/>
            <person name="Spatafora J."/>
            <person name="Crous P."/>
            <person name="Grigoriev I."/>
        </authorList>
    </citation>
    <scope>NUCLEOTIDE SEQUENCE</scope>
    <source>
        <strain evidence="2">CBS 183.55</strain>
    </source>
</reference>
<dbReference type="GeneID" id="54345972"/>
<dbReference type="Proteomes" id="UP000800082">
    <property type="component" value="Unassembled WGS sequence"/>
</dbReference>
<gene>
    <name evidence="2" type="ORF">M421DRAFT_222923</name>
</gene>
<proteinExistence type="predicted"/>
<dbReference type="AlphaFoldDB" id="A0A6A5RFR9"/>
<feature type="transmembrane region" description="Helical" evidence="1">
    <location>
        <begin position="116"/>
        <end position="136"/>
    </location>
</feature>
<keyword evidence="3" id="KW-1185">Reference proteome</keyword>
<dbReference type="RefSeq" id="XP_033446575.1">
    <property type="nucleotide sequence ID" value="XM_033588325.1"/>
</dbReference>
<evidence type="ECO:0000313" key="3">
    <source>
        <dbReference type="Proteomes" id="UP000800082"/>
    </source>
</evidence>
<evidence type="ECO:0000256" key="1">
    <source>
        <dbReference type="SAM" id="Phobius"/>
    </source>
</evidence>